<reference evidence="2 3" key="1">
    <citation type="submission" date="2020-07" db="EMBL/GenBank/DDBJ databases">
        <title>Sequencing the genomes of 1000 actinobacteria strains.</title>
        <authorList>
            <person name="Klenk H.-P."/>
        </authorList>
    </citation>
    <scope>NUCLEOTIDE SEQUENCE [LARGE SCALE GENOMIC DNA]</scope>
    <source>
        <strain evidence="2 3">DSM 19082</strain>
    </source>
</reference>
<proteinExistence type="predicted"/>
<gene>
    <name evidence="2" type="ORF">BJ958_002451</name>
</gene>
<dbReference type="PANTHER" id="PTHR46018">
    <property type="entry name" value="ZINC PHOSPHODIESTERASE ELAC PROTEIN 1"/>
    <property type="match status" value="1"/>
</dbReference>
<dbReference type="SUPFAM" id="SSF56281">
    <property type="entry name" value="Metallo-hydrolase/oxidoreductase"/>
    <property type="match status" value="1"/>
</dbReference>
<evidence type="ECO:0000313" key="2">
    <source>
        <dbReference type="EMBL" id="NYD30905.1"/>
    </source>
</evidence>
<evidence type="ECO:0000259" key="1">
    <source>
        <dbReference type="SMART" id="SM00849"/>
    </source>
</evidence>
<dbReference type="Pfam" id="PF12706">
    <property type="entry name" value="Lactamase_B_2"/>
    <property type="match status" value="1"/>
</dbReference>
<keyword evidence="3" id="KW-1185">Reference proteome</keyword>
<organism evidence="2 3">
    <name type="scientific">Nocardioides kongjuensis</name>
    <dbReference type="NCBI Taxonomy" id="349522"/>
    <lineage>
        <taxon>Bacteria</taxon>
        <taxon>Bacillati</taxon>
        <taxon>Actinomycetota</taxon>
        <taxon>Actinomycetes</taxon>
        <taxon>Propionibacteriales</taxon>
        <taxon>Nocardioidaceae</taxon>
        <taxon>Nocardioides</taxon>
    </lineage>
</organism>
<dbReference type="InterPro" id="IPR036866">
    <property type="entry name" value="RibonucZ/Hydroxyglut_hydro"/>
</dbReference>
<dbReference type="RefSeq" id="WP_218865723.1">
    <property type="nucleotide sequence ID" value="NZ_BAABEF010000001.1"/>
</dbReference>
<protein>
    <submittedName>
        <fullName evidence="2">Ribonuclease BN (tRNA processing enzyme)</fullName>
    </submittedName>
</protein>
<dbReference type="AlphaFoldDB" id="A0A852RIE5"/>
<dbReference type="InterPro" id="IPR001279">
    <property type="entry name" value="Metallo-B-lactamas"/>
</dbReference>
<dbReference type="CDD" id="cd07716">
    <property type="entry name" value="RNaseZ_short-form-like_MBL-fold"/>
    <property type="match status" value="1"/>
</dbReference>
<dbReference type="SMART" id="SM00849">
    <property type="entry name" value="Lactamase_B"/>
    <property type="match status" value="1"/>
</dbReference>
<dbReference type="Proteomes" id="UP000582231">
    <property type="component" value="Unassembled WGS sequence"/>
</dbReference>
<dbReference type="PANTHER" id="PTHR46018:SF4">
    <property type="entry name" value="METALLO-HYDROLASE YHFI-RELATED"/>
    <property type="match status" value="1"/>
</dbReference>
<dbReference type="GO" id="GO:0042781">
    <property type="term" value="F:3'-tRNA processing endoribonuclease activity"/>
    <property type="evidence" value="ECO:0007669"/>
    <property type="project" value="TreeGrafter"/>
</dbReference>
<feature type="domain" description="Metallo-beta-lactamase" evidence="1">
    <location>
        <begin position="46"/>
        <end position="246"/>
    </location>
</feature>
<dbReference type="Gene3D" id="3.60.15.10">
    <property type="entry name" value="Ribonuclease Z/Hydroxyacylglutathione hydrolase-like"/>
    <property type="match status" value="1"/>
</dbReference>
<name>A0A852RIE5_9ACTN</name>
<sequence length="279" mass="29899">MVDENGSQDAGVVAPATTVLRVPPAPNTVKVTIVGCSGSYPGPDSPASCYLVQAIDSLRTWSLVLDMGNGALGALQRYVDPLQVDAVFISHLHADHCVDMTSYYVLRKYHPTGTQPKIPVWGPKGTAKRLAKAYDLPRKPGMREEFSFRVYSEPIEIGPFRIEPYEVDHPVPAYGLRVSAFGKVLAYSGDTGPTAALMDIAADADLFLCEASFRSCDDNPPNLHLTGTEAGEVAAKAGAKRLVVTHVPPWHDAATMLAEAEAAYDGPTELAAQGTVYEL</sequence>
<evidence type="ECO:0000313" key="3">
    <source>
        <dbReference type="Proteomes" id="UP000582231"/>
    </source>
</evidence>
<comment type="caution">
    <text evidence="2">The sequence shown here is derived from an EMBL/GenBank/DDBJ whole genome shotgun (WGS) entry which is preliminary data.</text>
</comment>
<accession>A0A852RIE5</accession>
<dbReference type="EMBL" id="JACCBF010000001">
    <property type="protein sequence ID" value="NYD30905.1"/>
    <property type="molecule type" value="Genomic_DNA"/>
</dbReference>